<dbReference type="Pfam" id="PF01501">
    <property type="entry name" value="Glyco_transf_8"/>
    <property type="match status" value="1"/>
</dbReference>
<dbReference type="SUPFAM" id="SSF53448">
    <property type="entry name" value="Nucleotide-diphospho-sugar transferases"/>
    <property type="match status" value="1"/>
</dbReference>
<comment type="caution">
    <text evidence="4">The sequence shown here is derived from an EMBL/GenBank/DDBJ whole genome shotgun (WGS) entry which is preliminary data.</text>
</comment>
<protein>
    <submittedName>
        <fullName evidence="4">General stress protein A</fullName>
    </submittedName>
</protein>
<dbReference type="GO" id="GO:0046872">
    <property type="term" value="F:metal ion binding"/>
    <property type="evidence" value="ECO:0007669"/>
    <property type="project" value="UniProtKB-KW"/>
</dbReference>
<proteinExistence type="predicted"/>
<gene>
    <name evidence="4" type="primary">gspA_3</name>
    <name evidence="4" type="ORF">Poly41_35440</name>
</gene>
<reference evidence="4 5" key="1">
    <citation type="submission" date="2019-02" db="EMBL/GenBank/DDBJ databases">
        <title>Deep-cultivation of Planctomycetes and their phenomic and genomic characterization uncovers novel biology.</title>
        <authorList>
            <person name="Wiegand S."/>
            <person name="Jogler M."/>
            <person name="Boedeker C."/>
            <person name="Pinto D."/>
            <person name="Vollmers J."/>
            <person name="Rivas-Marin E."/>
            <person name="Kohn T."/>
            <person name="Peeters S.H."/>
            <person name="Heuer A."/>
            <person name="Rast P."/>
            <person name="Oberbeckmann S."/>
            <person name="Bunk B."/>
            <person name="Jeske O."/>
            <person name="Meyerdierks A."/>
            <person name="Storesund J.E."/>
            <person name="Kallscheuer N."/>
            <person name="Luecker S."/>
            <person name="Lage O.M."/>
            <person name="Pohl T."/>
            <person name="Merkel B.J."/>
            <person name="Hornburger P."/>
            <person name="Mueller R.-W."/>
            <person name="Bruemmer F."/>
            <person name="Labrenz M."/>
            <person name="Spormann A.M."/>
            <person name="Op Den Camp H."/>
            <person name="Overmann J."/>
            <person name="Amann R."/>
            <person name="Jetten M.S.M."/>
            <person name="Mascher T."/>
            <person name="Medema M.H."/>
            <person name="Devos D.P."/>
            <person name="Kaster A.-K."/>
            <person name="Ovreas L."/>
            <person name="Rohde M."/>
            <person name="Galperin M.Y."/>
            <person name="Jogler C."/>
        </authorList>
    </citation>
    <scope>NUCLEOTIDE SEQUENCE [LARGE SCALE GENOMIC DNA]</scope>
    <source>
        <strain evidence="4 5">Poly41</strain>
    </source>
</reference>
<dbReference type="EMBL" id="SJPV01000005">
    <property type="protein sequence ID" value="TWU37414.1"/>
    <property type="molecule type" value="Genomic_DNA"/>
</dbReference>
<evidence type="ECO:0000256" key="1">
    <source>
        <dbReference type="ARBA" id="ARBA00022676"/>
    </source>
</evidence>
<accession>A0A5C6DMN2</accession>
<dbReference type="InterPro" id="IPR050748">
    <property type="entry name" value="Glycosyltrans_8_dom-fam"/>
</dbReference>
<evidence type="ECO:0000256" key="2">
    <source>
        <dbReference type="ARBA" id="ARBA00022679"/>
    </source>
</evidence>
<dbReference type="OrthoDB" id="9798746at2"/>
<dbReference type="PANTHER" id="PTHR13778">
    <property type="entry name" value="GLYCOSYLTRANSFERASE 8 DOMAIN-CONTAINING PROTEIN"/>
    <property type="match status" value="1"/>
</dbReference>
<dbReference type="CDD" id="cd04194">
    <property type="entry name" value="GT8_A4GalT_like"/>
    <property type="match status" value="1"/>
</dbReference>
<dbReference type="Proteomes" id="UP000319143">
    <property type="component" value="Unassembled WGS sequence"/>
</dbReference>
<evidence type="ECO:0000313" key="4">
    <source>
        <dbReference type="EMBL" id="TWU37414.1"/>
    </source>
</evidence>
<keyword evidence="3" id="KW-0479">Metal-binding</keyword>
<dbReference type="Gene3D" id="3.90.550.10">
    <property type="entry name" value="Spore Coat Polysaccharide Biosynthesis Protein SpsA, Chain A"/>
    <property type="match status" value="1"/>
</dbReference>
<evidence type="ECO:0000313" key="5">
    <source>
        <dbReference type="Proteomes" id="UP000319143"/>
    </source>
</evidence>
<keyword evidence="2" id="KW-0808">Transferase</keyword>
<evidence type="ECO:0000256" key="3">
    <source>
        <dbReference type="ARBA" id="ARBA00022723"/>
    </source>
</evidence>
<dbReference type="PANTHER" id="PTHR13778:SF47">
    <property type="entry name" value="LIPOPOLYSACCHARIDE 1,3-GALACTOSYLTRANSFERASE"/>
    <property type="match status" value="1"/>
</dbReference>
<sequence>MDNAETIVVVCGCDENYAMPLAVTLRSAVDHLAMDRALQVYIFDGGIRCESKQRIEESCCEDRVSIEFVTIDMSILKDVPVSEHVNAASYLRLLIPDVLPRSIGRVIYLDSDLLVCKDLSELWEMPLGENAILAAQDSAAPYLDSSIATSNFSLCARYLAAPRPIANYESLEMSPYAKYFNAGVLVIDVDHWRRERLDEELFACLDQHRAHVLWWDQYALNVVMYGRWGELDMRWNQTAHLFAYPAHGESPFRKRSMALLRKDPWIIHFTSSLKPWNYFCRHPETKRFHHYLSRTSWAGYTAERPDDYLQQIWKYHSDAARNGIRRRKRMIRRFLGTEHRRAG</sequence>
<dbReference type="AlphaFoldDB" id="A0A5C6DMN2"/>
<organism evidence="4 5">
    <name type="scientific">Novipirellula artificiosorum</name>
    <dbReference type="NCBI Taxonomy" id="2528016"/>
    <lineage>
        <taxon>Bacteria</taxon>
        <taxon>Pseudomonadati</taxon>
        <taxon>Planctomycetota</taxon>
        <taxon>Planctomycetia</taxon>
        <taxon>Pirellulales</taxon>
        <taxon>Pirellulaceae</taxon>
        <taxon>Novipirellula</taxon>
    </lineage>
</organism>
<dbReference type="InterPro" id="IPR002495">
    <property type="entry name" value="Glyco_trans_8"/>
</dbReference>
<name>A0A5C6DMN2_9BACT</name>
<keyword evidence="1" id="KW-0328">Glycosyltransferase</keyword>
<dbReference type="GO" id="GO:0016757">
    <property type="term" value="F:glycosyltransferase activity"/>
    <property type="evidence" value="ECO:0007669"/>
    <property type="project" value="UniProtKB-KW"/>
</dbReference>
<dbReference type="RefSeq" id="WP_146527822.1">
    <property type="nucleotide sequence ID" value="NZ_SJPV01000005.1"/>
</dbReference>
<dbReference type="InterPro" id="IPR029044">
    <property type="entry name" value="Nucleotide-diphossugar_trans"/>
</dbReference>
<keyword evidence="5" id="KW-1185">Reference proteome</keyword>